<organism evidence="3 4">
    <name type="scientific">Streptosporangium subroseum</name>
    <dbReference type="NCBI Taxonomy" id="106412"/>
    <lineage>
        <taxon>Bacteria</taxon>
        <taxon>Bacillati</taxon>
        <taxon>Actinomycetota</taxon>
        <taxon>Actinomycetes</taxon>
        <taxon>Streptosporangiales</taxon>
        <taxon>Streptosporangiaceae</taxon>
        <taxon>Streptosporangium</taxon>
    </lineage>
</organism>
<dbReference type="Pfam" id="PF04909">
    <property type="entry name" value="Amidohydro_2"/>
    <property type="match status" value="1"/>
</dbReference>
<dbReference type="SUPFAM" id="SSF51556">
    <property type="entry name" value="Metallo-dependent hydrolases"/>
    <property type="match status" value="1"/>
</dbReference>
<evidence type="ECO:0000256" key="1">
    <source>
        <dbReference type="ARBA" id="ARBA00038310"/>
    </source>
</evidence>
<sequence length="277" mass="30379">MRIDAHHHVWDLTVREQPWTEDIPLLHRSFTVGELRPALQAHRIDATVVVQTLPVEPETPELLHLATTDPHIAAVVGWAELTAPDLSDRLARLRELPGGSTLVGIRYGVQEEPSPDWLLRQDVRNGIKAVGMAGLVYELLVRPDQLAAAVQIVAHLPEVRFVLDHAGNPEIHPERLRPWTDQLSTLAACPNVAVKLSGLVTRTAPGNVTALRPYCDALLEILGPDRLIFGSDWPVCLLAADYNEVINVAEQVTIALSPHEKAAIFGTTAAAWYGIPT</sequence>
<dbReference type="PANTHER" id="PTHR43569">
    <property type="entry name" value="AMIDOHYDROLASE"/>
    <property type="match status" value="1"/>
</dbReference>
<dbReference type="Gene3D" id="3.20.20.140">
    <property type="entry name" value="Metal-dependent hydrolases"/>
    <property type="match status" value="1"/>
</dbReference>
<keyword evidence="4" id="KW-1185">Reference proteome</keyword>
<feature type="domain" description="Amidohydrolase-related" evidence="2">
    <location>
        <begin position="3"/>
        <end position="275"/>
    </location>
</feature>
<name>A0A239KHT9_9ACTN</name>
<protein>
    <submittedName>
        <fullName evidence="3">L-fuconolactonase</fullName>
    </submittedName>
</protein>
<gene>
    <name evidence="3" type="ORF">SAMN05216276_102734</name>
</gene>
<evidence type="ECO:0000313" key="4">
    <source>
        <dbReference type="Proteomes" id="UP000198282"/>
    </source>
</evidence>
<dbReference type="InterPro" id="IPR032466">
    <property type="entry name" value="Metal_Hydrolase"/>
</dbReference>
<dbReference type="RefSeq" id="WP_089209812.1">
    <property type="nucleotide sequence ID" value="NZ_FZOD01000027.1"/>
</dbReference>
<reference evidence="3 4" key="1">
    <citation type="submission" date="2017-06" db="EMBL/GenBank/DDBJ databases">
        <authorList>
            <person name="Kim H.J."/>
            <person name="Triplett B.A."/>
        </authorList>
    </citation>
    <scope>NUCLEOTIDE SEQUENCE [LARGE SCALE GENOMIC DNA]</scope>
    <source>
        <strain evidence="3 4">CGMCC 4.2132</strain>
    </source>
</reference>
<dbReference type="GO" id="GO:0016787">
    <property type="term" value="F:hydrolase activity"/>
    <property type="evidence" value="ECO:0007669"/>
    <property type="project" value="InterPro"/>
</dbReference>
<proteinExistence type="inferred from homology"/>
<dbReference type="InterPro" id="IPR006680">
    <property type="entry name" value="Amidohydro-rel"/>
</dbReference>
<dbReference type="PANTHER" id="PTHR43569:SF2">
    <property type="entry name" value="AMIDOHYDROLASE-RELATED DOMAIN-CONTAINING PROTEIN"/>
    <property type="match status" value="1"/>
</dbReference>
<dbReference type="Proteomes" id="UP000198282">
    <property type="component" value="Unassembled WGS sequence"/>
</dbReference>
<dbReference type="EMBL" id="FZOD01000027">
    <property type="protein sequence ID" value="SNT17262.1"/>
    <property type="molecule type" value="Genomic_DNA"/>
</dbReference>
<evidence type="ECO:0000259" key="2">
    <source>
        <dbReference type="Pfam" id="PF04909"/>
    </source>
</evidence>
<comment type="similarity">
    <text evidence="1">Belongs to the metallo-dependent hydrolases superfamily.</text>
</comment>
<evidence type="ECO:0000313" key="3">
    <source>
        <dbReference type="EMBL" id="SNT17262.1"/>
    </source>
</evidence>
<dbReference type="OrthoDB" id="5450317at2"/>
<accession>A0A239KHT9</accession>
<dbReference type="AlphaFoldDB" id="A0A239KHT9"/>
<dbReference type="InterPro" id="IPR052350">
    <property type="entry name" value="Metallo-dep_Lactonases"/>
</dbReference>